<evidence type="ECO:0000256" key="2">
    <source>
        <dbReference type="ARBA" id="ARBA00023125"/>
    </source>
</evidence>
<dbReference type="InterPro" id="IPR036388">
    <property type="entry name" value="WH-like_DNA-bd_sf"/>
</dbReference>
<gene>
    <name evidence="5" type="ORF">GCM10023209_13880</name>
</gene>
<dbReference type="CDD" id="cd00090">
    <property type="entry name" value="HTH_ARSR"/>
    <property type="match status" value="1"/>
</dbReference>
<dbReference type="PANTHER" id="PTHR42756">
    <property type="entry name" value="TRANSCRIPTIONAL REGULATOR, MARR"/>
    <property type="match status" value="1"/>
</dbReference>
<keyword evidence="3" id="KW-0804">Transcription</keyword>
<evidence type="ECO:0000313" key="6">
    <source>
        <dbReference type="Proteomes" id="UP001499910"/>
    </source>
</evidence>
<dbReference type="InterPro" id="IPR000835">
    <property type="entry name" value="HTH_MarR-typ"/>
</dbReference>
<dbReference type="InterPro" id="IPR036390">
    <property type="entry name" value="WH_DNA-bd_sf"/>
</dbReference>
<name>A0ABP9L4E8_9RHOB</name>
<keyword evidence="6" id="KW-1185">Reference proteome</keyword>
<dbReference type="PROSITE" id="PS01117">
    <property type="entry name" value="HTH_MARR_1"/>
    <property type="match status" value="1"/>
</dbReference>
<dbReference type="InterPro" id="IPR011991">
    <property type="entry name" value="ArsR-like_HTH"/>
</dbReference>
<feature type="domain" description="HTH marR-type" evidence="4">
    <location>
        <begin position="14"/>
        <end position="146"/>
    </location>
</feature>
<comment type="caution">
    <text evidence="5">The sequence shown here is derived from an EMBL/GenBank/DDBJ whole genome shotgun (WGS) entry which is preliminary data.</text>
</comment>
<dbReference type="EMBL" id="BAABHW010000002">
    <property type="protein sequence ID" value="GAA5070812.1"/>
    <property type="molecule type" value="Genomic_DNA"/>
</dbReference>
<accession>A0ABP9L4E8</accession>
<organism evidence="5 6">
    <name type="scientific">[Roseibacterium] beibuensis</name>
    <dbReference type="NCBI Taxonomy" id="1193142"/>
    <lineage>
        <taxon>Bacteria</taxon>
        <taxon>Pseudomonadati</taxon>
        <taxon>Pseudomonadota</taxon>
        <taxon>Alphaproteobacteria</taxon>
        <taxon>Rhodobacterales</taxon>
        <taxon>Roseobacteraceae</taxon>
        <taxon>Roseicyclus</taxon>
    </lineage>
</organism>
<keyword evidence="1" id="KW-0805">Transcription regulation</keyword>
<keyword evidence="2" id="KW-0238">DNA-binding</keyword>
<dbReference type="PRINTS" id="PR00598">
    <property type="entry name" value="HTHMARR"/>
</dbReference>
<evidence type="ECO:0000259" key="4">
    <source>
        <dbReference type="PROSITE" id="PS50995"/>
    </source>
</evidence>
<sequence length="150" mass="16769">MATMDGSTTRYGLHDSIGHHISRSARIVERRVEESLRKHGLTRVGWCILLAVEEDGQKNPSEIAGFVGIDRTATSRALRQLESDGLITRAMGVEDRRTTEVSLTEEGRARMLKAMPLCTENMSHFSSKLTREEEEQLKALLSRLTAGEDD</sequence>
<dbReference type="Pfam" id="PF01047">
    <property type="entry name" value="MarR"/>
    <property type="match status" value="1"/>
</dbReference>
<dbReference type="Proteomes" id="UP001499910">
    <property type="component" value="Unassembled WGS sequence"/>
</dbReference>
<evidence type="ECO:0000313" key="5">
    <source>
        <dbReference type="EMBL" id="GAA5070812.1"/>
    </source>
</evidence>
<reference evidence="6" key="1">
    <citation type="journal article" date="2019" name="Int. J. Syst. Evol. Microbiol.">
        <title>The Global Catalogue of Microorganisms (GCM) 10K type strain sequencing project: providing services to taxonomists for standard genome sequencing and annotation.</title>
        <authorList>
            <consortium name="The Broad Institute Genomics Platform"/>
            <consortium name="The Broad Institute Genome Sequencing Center for Infectious Disease"/>
            <person name="Wu L."/>
            <person name="Ma J."/>
        </authorList>
    </citation>
    <scope>NUCLEOTIDE SEQUENCE [LARGE SCALE GENOMIC DNA]</scope>
    <source>
        <strain evidence="6">JCM 18015</strain>
    </source>
</reference>
<dbReference type="SMART" id="SM00347">
    <property type="entry name" value="HTH_MARR"/>
    <property type="match status" value="1"/>
</dbReference>
<dbReference type="Gene3D" id="1.10.10.10">
    <property type="entry name" value="Winged helix-like DNA-binding domain superfamily/Winged helix DNA-binding domain"/>
    <property type="match status" value="1"/>
</dbReference>
<protein>
    <submittedName>
        <fullName evidence="5">MarR family transcriptional regulator</fullName>
    </submittedName>
</protein>
<evidence type="ECO:0000256" key="1">
    <source>
        <dbReference type="ARBA" id="ARBA00023015"/>
    </source>
</evidence>
<dbReference type="PROSITE" id="PS50995">
    <property type="entry name" value="HTH_MARR_2"/>
    <property type="match status" value="1"/>
</dbReference>
<dbReference type="SUPFAM" id="SSF46785">
    <property type="entry name" value="Winged helix' DNA-binding domain"/>
    <property type="match status" value="1"/>
</dbReference>
<dbReference type="InterPro" id="IPR023187">
    <property type="entry name" value="Tscrpt_reg_MarR-type_CS"/>
</dbReference>
<evidence type="ECO:0000256" key="3">
    <source>
        <dbReference type="ARBA" id="ARBA00023163"/>
    </source>
</evidence>
<proteinExistence type="predicted"/>
<dbReference type="PANTHER" id="PTHR42756:SF1">
    <property type="entry name" value="TRANSCRIPTIONAL REPRESSOR OF EMRAB OPERON"/>
    <property type="match status" value="1"/>
</dbReference>